<feature type="transmembrane region" description="Helical" evidence="3">
    <location>
        <begin position="160"/>
        <end position="181"/>
    </location>
</feature>
<evidence type="ECO:0000313" key="5">
    <source>
        <dbReference type="EMBL" id="VEN34812.1"/>
    </source>
</evidence>
<dbReference type="SUPFAM" id="SSF103473">
    <property type="entry name" value="MFS general substrate transporter"/>
    <property type="match status" value="1"/>
</dbReference>
<feature type="transmembrane region" description="Helical" evidence="3">
    <location>
        <begin position="193"/>
        <end position="214"/>
    </location>
</feature>
<dbReference type="InterPro" id="IPR011701">
    <property type="entry name" value="MFS"/>
</dbReference>
<dbReference type="Gene3D" id="1.20.1250.20">
    <property type="entry name" value="MFS general substrate transporter like domains"/>
    <property type="match status" value="2"/>
</dbReference>
<keyword evidence="3" id="KW-0812">Transmembrane</keyword>
<dbReference type="AlphaFoldDB" id="A0A653BGV2"/>
<keyword evidence="3" id="KW-1133">Transmembrane helix</keyword>
<feature type="transmembrane region" description="Helical" evidence="3">
    <location>
        <begin position="220"/>
        <end position="243"/>
    </location>
</feature>
<dbReference type="CDD" id="cd17352">
    <property type="entry name" value="MFS_MCT_SLC16"/>
    <property type="match status" value="1"/>
</dbReference>
<evidence type="ECO:0000256" key="1">
    <source>
        <dbReference type="ARBA" id="ARBA00004141"/>
    </source>
</evidence>
<evidence type="ECO:0000256" key="2">
    <source>
        <dbReference type="SAM" id="MobiDB-lite"/>
    </source>
</evidence>
<feature type="transmembrane region" description="Helical" evidence="3">
    <location>
        <begin position="551"/>
        <end position="575"/>
    </location>
</feature>
<feature type="transmembrane region" description="Helical" evidence="3">
    <location>
        <begin position="66"/>
        <end position="88"/>
    </location>
</feature>
<dbReference type="OrthoDB" id="6499973at2759"/>
<dbReference type="Proteomes" id="UP000410492">
    <property type="component" value="Unassembled WGS sequence"/>
</dbReference>
<organism evidence="5 6">
    <name type="scientific">Callosobruchus maculatus</name>
    <name type="common">Southern cowpea weevil</name>
    <name type="synonym">Pulse bruchid</name>
    <dbReference type="NCBI Taxonomy" id="64391"/>
    <lineage>
        <taxon>Eukaryota</taxon>
        <taxon>Metazoa</taxon>
        <taxon>Ecdysozoa</taxon>
        <taxon>Arthropoda</taxon>
        <taxon>Hexapoda</taxon>
        <taxon>Insecta</taxon>
        <taxon>Pterygota</taxon>
        <taxon>Neoptera</taxon>
        <taxon>Endopterygota</taxon>
        <taxon>Coleoptera</taxon>
        <taxon>Polyphaga</taxon>
        <taxon>Cucujiformia</taxon>
        <taxon>Chrysomeloidea</taxon>
        <taxon>Chrysomelidae</taxon>
        <taxon>Bruchinae</taxon>
        <taxon>Bruchini</taxon>
        <taxon>Callosobruchus</taxon>
    </lineage>
</organism>
<evidence type="ECO:0000256" key="3">
    <source>
        <dbReference type="SAM" id="Phobius"/>
    </source>
</evidence>
<dbReference type="GO" id="GO:0016020">
    <property type="term" value="C:membrane"/>
    <property type="evidence" value="ECO:0007669"/>
    <property type="project" value="UniProtKB-SubCell"/>
</dbReference>
<proteinExistence type="predicted"/>
<protein>
    <recommendedName>
        <fullName evidence="4">Major facilitator superfamily (MFS) profile domain-containing protein</fullName>
    </recommendedName>
</protein>
<feature type="transmembrane region" description="Helical" evidence="3">
    <location>
        <begin position="496"/>
        <end position="514"/>
    </location>
</feature>
<dbReference type="EMBL" id="CAACVG010000993">
    <property type="protein sequence ID" value="VEN34812.1"/>
    <property type="molecule type" value="Genomic_DNA"/>
</dbReference>
<evidence type="ECO:0000259" key="4">
    <source>
        <dbReference type="PROSITE" id="PS50850"/>
    </source>
</evidence>
<keyword evidence="3" id="KW-0472">Membrane</keyword>
<feature type="region of interest" description="Disordered" evidence="2">
    <location>
        <begin position="281"/>
        <end position="339"/>
    </location>
</feature>
<feature type="transmembrane region" description="Helical" evidence="3">
    <location>
        <begin position="526"/>
        <end position="545"/>
    </location>
</feature>
<dbReference type="Pfam" id="PF07690">
    <property type="entry name" value="MFS_1"/>
    <property type="match status" value="2"/>
</dbReference>
<dbReference type="InterPro" id="IPR020846">
    <property type="entry name" value="MFS_dom"/>
</dbReference>
<feature type="domain" description="Major facilitator superfamily (MFS) profile" evidence="4">
    <location>
        <begin position="460"/>
        <end position="685"/>
    </location>
</feature>
<gene>
    <name evidence="5" type="ORF">CALMAC_LOCUS886</name>
</gene>
<dbReference type="PANTHER" id="PTHR11360">
    <property type="entry name" value="MONOCARBOXYLATE TRANSPORTER"/>
    <property type="match status" value="1"/>
</dbReference>
<feature type="transmembrane region" description="Helical" evidence="3">
    <location>
        <begin position="108"/>
        <end position="128"/>
    </location>
</feature>
<comment type="subcellular location">
    <subcellularLocation>
        <location evidence="1">Membrane</location>
        <topology evidence="1">Multi-pass membrane protein</topology>
    </subcellularLocation>
</comment>
<feature type="region of interest" description="Disordered" evidence="2">
    <location>
        <begin position="32"/>
        <end position="62"/>
    </location>
</feature>
<accession>A0A653BGV2</accession>
<dbReference type="GO" id="GO:0008028">
    <property type="term" value="F:monocarboxylic acid transmembrane transporter activity"/>
    <property type="evidence" value="ECO:0007669"/>
    <property type="project" value="TreeGrafter"/>
</dbReference>
<dbReference type="InterPro" id="IPR036259">
    <property type="entry name" value="MFS_trans_sf"/>
</dbReference>
<dbReference type="FunFam" id="1.20.1250.20:FF:000271">
    <property type="entry name" value="Monocarboxylate transporter"/>
    <property type="match status" value="1"/>
</dbReference>
<dbReference type="InterPro" id="IPR050327">
    <property type="entry name" value="Proton-linked_MCT"/>
</dbReference>
<evidence type="ECO:0000313" key="6">
    <source>
        <dbReference type="Proteomes" id="UP000410492"/>
    </source>
</evidence>
<name>A0A653BGV2_CALMS</name>
<keyword evidence="6" id="KW-1185">Reference proteome</keyword>
<dbReference type="PROSITE" id="PS50850">
    <property type="entry name" value="MFS"/>
    <property type="match status" value="1"/>
</dbReference>
<feature type="transmembrane region" description="Helical" evidence="3">
    <location>
        <begin position="135"/>
        <end position="154"/>
    </location>
</feature>
<feature type="transmembrane region" description="Helical" evidence="3">
    <location>
        <begin position="617"/>
        <end position="636"/>
    </location>
</feature>
<feature type="transmembrane region" description="Helical" evidence="3">
    <location>
        <begin position="587"/>
        <end position="605"/>
    </location>
</feature>
<feature type="compositionally biased region" description="Polar residues" evidence="2">
    <location>
        <begin position="320"/>
        <end position="337"/>
    </location>
</feature>
<dbReference type="PANTHER" id="PTHR11360:SF284">
    <property type="entry name" value="EG:103B4.3 PROTEIN-RELATED"/>
    <property type="match status" value="1"/>
</dbReference>
<dbReference type="FunFam" id="1.20.1250.20:FF:000505">
    <property type="entry name" value="Predicted protein"/>
    <property type="match status" value="1"/>
</dbReference>
<reference evidence="5 6" key="1">
    <citation type="submission" date="2019-01" db="EMBL/GenBank/DDBJ databases">
        <authorList>
            <person name="Sayadi A."/>
        </authorList>
    </citation>
    <scope>NUCLEOTIDE SEQUENCE [LARGE SCALE GENOMIC DNA]</scope>
</reference>
<sequence>MIIQLPKIERCISRFATNAFCVLRTSDSGHTDISDGVNMSGGHGGTNRTREDEEESDTPAPPDGGWGWMVVFGSFMIHVITDGVTYSFGIFYDEFLEYFKEGKGPTSWILSILVGVTLCSGPMSGYFVNRWGCRAVTIAGSILASGCLVVSFWAQNVLTLCFTIGIGTGTGFGLIYLPAIVSVTAYFEKKRSLATGIAVCGSGFGTFIFAPIISRLLTEYGWRGSILIIAGVVLECILFGALFRPLENEKKDDSETEKKLKPAEAKIDIHVSDHDLQFKPTNGTMNGHHLPLSINSSGNGSMHRPHSMGHFSLPRGVQRPQDSNMQVGGQQGTQPSKQPGEVARLALSQPMLTADSHYTHHHHRHHYWGSQSWRRHGGPIDRVDVFYQGSLMNIPAYKSRQNLGKSEEDPFMQRRHSTYSYKRRHHHDSESGESKKFCGIIPCSDEIQEMLDVALFKDLVFILFSMSNLLTSIGFNIPYVYMVPKAKELGMTVERAGSLISIMGGANTIGRIVLGYLADKPWINRLYVYNGSLAICGIAIFMSAFCSSFYALAVASAVFGFFIGAYVGLTSVILVDLLGLDRLTNAFGLLLLFQGIASLVGPPIAGSLYDWTLSYNPGFMLAGVTICLSGLILFFIPNVQRWQERKLQVVQREFPKNKLSVIKCKYEMNIIQGFCFVCVHFSLNG</sequence>
<feature type="transmembrane region" description="Helical" evidence="3">
    <location>
        <begin position="459"/>
        <end position="481"/>
    </location>
</feature>